<dbReference type="Pfam" id="PF00931">
    <property type="entry name" value="NB-ARC"/>
    <property type="match status" value="1"/>
</dbReference>
<dbReference type="CDD" id="cd14798">
    <property type="entry name" value="RX-CC_like"/>
    <property type="match status" value="1"/>
</dbReference>
<sequence length="443" mass="51528">MMAFLRVADSMEESDPELKVWVKQVRDAAYDTEDVLEKFKLNFTHNHGTRFHGFVRKISFSIKTLKARYQIAYEVQRIKNRVINISMEHQRYHDKYGILEQGSKSIGVNNAWYDCRGDALLLEEAELVGIEKPKTKLIGWLVEGDPRLKVISVVGMEGLGKTTLVKKVYNDAAIKKHFHIRAWITVSESFKIKELLKNMIHRLFKEVKQLVPEGVETMDWNSLKGIINAFLRLKNPYLPKSPGPCFAKRRLRRTSPSHLEGLLTSILRRCKGLPLAMVAICGLLSAKDKSSVAKWEKTYQSLGAELEGNNQLLSMKKILSLSYINLPHYLKLFFLYLSVFPEDHLIEHWRLSWLWIAEGFVEEKREAPIEQVAEGYLNELINRSLIQVAKINGKRRIKLYRIHDLWHEIIVFKSREQNIVTIASEQGMRWPERVRRLSIHDNI</sequence>
<keyword evidence="9" id="KW-1185">Reference proteome</keyword>
<keyword evidence="6" id="KW-0067">ATP-binding</keyword>
<evidence type="ECO:0000256" key="1">
    <source>
        <dbReference type="ARBA" id="ARBA00008894"/>
    </source>
</evidence>
<evidence type="ECO:0000256" key="5">
    <source>
        <dbReference type="ARBA" id="ARBA00022821"/>
    </source>
</evidence>
<dbReference type="Pfam" id="PF18052">
    <property type="entry name" value="Rx_N"/>
    <property type="match status" value="1"/>
</dbReference>
<dbReference type="GO" id="GO:0043531">
    <property type="term" value="F:ADP binding"/>
    <property type="evidence" value="ECO:0007669"/>
    <property type="project" value="InterPro"/>
</dbReference>
<evidence type="ECO:0000259" key="7">
    <source>
        <dbReference type="PROSITE" id="PS50046"/>
    </source>
</evidence>
<dbReference type="PROSITE" id="PS50046">
    <property type="entry name" value="PHYTOCHROME_2"/>
    <property type="match status" value="1"/>
</dbReference>
<dbReference type="InterPro" id="IPR042197">
    <property type="entry name" value="Apaf_helical"/>
</dbReference>
<organism evidence="8 9">
    <name type="scientific">Camellia sinensis var. sinensis</name>
    <name type="common">China tea</name>
    <dbReference type="NCBI Taxonomy" id="542762"/>
    <lineage>
        <taxon>Eukaryota</taxon>
        <taxon>Viridiplantae</taxon>
        <taxon>Streptophyta</taxon>
        <taxon>Embryophyta</taxon>
        <taxon>Tracheophyta</taxon>
        <taxon>Spermatophyta</taxon>
        <taxon>Magnoliopsida</taxon>
        <taxon>eudicotyledons</taxon>
        <taxon>Gunneridae</taxon>
        <taxon>Pentapetalae</taxon>
        <taxon>asterids</taxon>
        <taxon>Ericales</taxon>
        <taxon>Theaceae</taxon>
        <taxon>Camellia</taxon>
    </lineage>
</organism>
<protein>
    <recommendedName>
        <fullName evidence="7">Phytochrome chromophore attachment site domain-containing protein</fullName>
    </recommendedName>
</protein>
<evidence type="ECO:0000313" key="8">
    <source>
        <dbReference type="EMBL" id="THG20164.1"/>
    </source>
</evidence>
<dbReference type="Gene3D" id="1.10.10.10">
    <property type="entry name" value="Winged helix-like DNA-binding domain superfamily/Winged helix DNA-binding domain"/>
    <property type="match status" value="1"/>
</dbReference>
<dbReference type="FunFam" id="1.10.10.10:FF:000322">
    <property type="entry name" value="Probable disease resistance protein At1g63360"/>
    <property type="match status" value="1"/>
</dbReference>
<dbReference type="Pfam" id="PF23559">
    <property type="entry name" value="WHD_DRP"/>
    <property type="match status" value="1"/>
</dbReference>
<dbReference type="InterPro" id="IPR044974">
    <property type="entry name" value="Disease_R_plants"/>
</dbReference>
<dbReference type="Proteomes" id="UP000306102">
    <property type="component" value="Unassembled WGS sequence"/>
</dbReference>
<dbReference type="PANTHER" id="PTHR23155">
    <property type="entry name" value="DISEASE RESISTANCE PROTEIN RP"/>
    <property type="match status" value="1"/>
</dbReference>
<keyword evidence="4" id="KW-0547">Nucleotide-binding</keyword>
<dbReference type="InterPro" id="IPR041118">
    <property type="entry name" value="Rx_N"/>
</dbReference>
<feature type="domain" description="Phytochrome chromophore attachment site" evidence="7">
    <location>
        <begin position="376"/>
        <end position="443"/>
    </location>
</feature>
<dbReference type="InterPro" id="IPR038005">
    <property type="entry name" value="RX-like_CC"/>
</dbReference>
<keyword evidence="3" id="KW-0677">Repeat</keyword>
<dbReference type="InterPro" id="IPR027417">
    <property type="entry name" value="P-loop_NTPase"/>
</dbReference>
<dbReference type="AlphaFoldDB" id="A0A4S4EUK8"/>
<dbReference type="InterPro" id="IPR016132">
    <property type="entry name" value="Phyto_chromo_attachment"/>
</dbReference>
<comment type="caution">
    <text evidence="8">The sequence shown here is derived from an EMBL/GenBank/DDBJ whole genome shotgun (WGS) entry which is preliminary data.</text>
</comment>
<dbReference type="InterPro" id="IPR002182">
    <property type="entry name" value="NB-ARC"/>
</dbReference>
<dbReference type="GO" id="GO:0005524">
    <property type="term" value="F:ATP binding"/>
    <property type="evidence" value="ECO:0007669"/>
    <property type="project" value="UniProtKB-KW"/>
</dbReference>
<dbReference type="InterPro" id="IPR036388">
    <property type="entry name" value="WH-like_DNA-bd_sf"/>
</dbReference>
<dbReference type="InterPro" id="IPR058922">
    <property type="entry name" value="WHD_DRP"/>
</dbReference>
<evidence type="ECO:0000313" key="9">
    <source>
        <dbReference type="Proteomes" id="UP000306102"/>
    </source>
</evidence>
<reference evidence="8 9" key="1">
    <citation type="journal article" date="2018" name="Proc. Natl. Acad. Sci. U.S.A.">
        <title>Draft genome sequence of Camellia sinensis var. sinensis provides insights into the evolution of the tea genome and tea quality.</title>
        <authorList>
            <person name="Wei C."/>
            <person name="Yang H."/>
            <person name="Wang S."/>
            <person name="Zhao J."/>
            <person name="Liu C."/>
            <person name="Gao L."/>
            <person name="Xia E."/>
            <person name="Lu Y."/>
            <person name="Tai Y."/>
            <person name="She G."/>
            <person name="Sun J."/>
            <person name="Cao H."/>
            <person name="Tong W."/>
            <person name="Gao Q."/>
            <person name="Li Y."/>
            <person name="Deng W."/>
            <person name="Jiang X."/>
            <person name="Wang W."/>
            <person name="Chen Q."/>
            <person name="Zhang S."/>
            <person name="Li H."/>
            <person name="Wu J."/>
            <person name="Wang P."/>
            <person name="Li P."/>
            <person name="Shi C."/>
            <person name="Zheng F."/>
            <person name="Jian J."/>
            <person name="Huang B."/>
            <person name="Shan D."/>
            <person name="Shi M."/>
            <person name="Fang C."/>
            <person name="Yue Y."/>
            <person name="Li F."/>
            <person name="Li D."/>
            <person name="Wei S."/>
            <person name="Han B."/>
            <person name="Jiang C."/>
            <person name="Yin Y."/>
            <person name="Xia T."/>
            <person name="Zhang Z."/>
            <person name="Bennetzen J.L."/>
            <person name="Zhao S."/>
            <person name="Wan X."/>
        </authorList>
    </citation>
    <scope>NUCLEOTIDE SEQUENCE [LARGE SCALE GENOMIC DNA]</scope>
    <source>
        <strain evidence="9">cv. Shuchazao</strain>
        <tissue evidence="8">Leaf</tissue>
    </source>
</reference>
<dbReference type="SUPFAM" id="SSF52540">
    <property type="entry name" value="P-loop containing nucleoside triphosphate hydrolases"/>
    <property type="match status" value="1"/>
</dbReference>
<accession>A0A4S4EUK8</accession>
<evidence type="ECO:0000256" key="4">
    <source>
        <dbReference type="ARBA" id="ARBA00022741"/>
    </source>
</evidence>
<keyword evidence="5" id="KW-0611">Plant defense</keyword>
<gene>
    <name evidence="8" type="ORF">TEA_007262</name>
</gene>
<dbReference type="PANTHER" id="PTHR23155:SF1205">
    <property type="entry name" value="DISEASE RESISTANCE PROTEIN RPM1"/>
    <property type="match status" value="1"/>
</dbReference>
<proteinExistence type="inferred from homology"/>
<dbReference type="EMBL" id="SDRB02002076">
    <property type="protein sequence ID" value="THG20164.1"/>
    <property type="molecule type" value="Genomic_DNA"/>
</dbReference>
<keyword evidence="2" id="KW-0433">Leucine-rich repeat</keyword>
<evidence type="ECO:0000256" key="2">
    <source>
        <dbReference type="ARBA" id="ARBA00022614"/>
    </source>
</evidence>
<dbReference type="Gene3D" id="1.10.8.430">
    <property type="entry name" value="Helical domain of apoptotic protease-activating factors"/>
    <property type="match status" value="1"/>
</dbReference>
<comment type="similarity">
    <text evidence="1">Belongs to the disease resistance NB-LRR family.</text>
</comment>
<dbReference type="GO" id="GO:0098542">
    <property type="term" value="P:defense response to other organism"/>
    <property type="evidence" value="ECO:0007669"/>
    <property type="project" value="TreeGrafter"/>
</dbReference>
<name>A0A4S4EUK8_CAMSN</name>
<dbReference type="Gene3D" id="1.20.5.4130">
    <property type="match status" value="1"/>
</dbReference>
<evidence type="ECO:0000256" key="3">
    <source>
        <dbReference type="ARBA" id="ARBA00022737"/>
    </source>
</evidence>
<dbReference type="Gene3D" id="3.40.50.300">
    <property type="entry name" value="P-loop containing nucleotide triphosphate hydrolases"/>
    <property type="match status" value="1"/>
</dbReference>
<evidence type="ECO:0000256" key="6">
    <source>
        <dbReference type="ARBA" id="ARBA00022840"/>
    </source>
</evidence>